<evidence type="ECO:0000313" key="8">
    <source>
        <dbReference type="Proteomes" id="UP000728647"/>
    </source>
</evidence>
<proteinExistence type="predicted"/>
<name>A0A8J8KDX2_9EURY</name>
<feature type="transmembrane region" description="Helical" evidence="5">
    <location>
        <begin position="119"/>
        <end position="138"/>
    </location>
</feature>
<dbReference type="EMBL" id="JABURA010000001">
    <property type="protein sequence ID" value="NUB90026.1"/>
    <property type="molecule type" value="Genomic_DNA"/>
</dbReference>
<evidence type="ECO:0000256" key="4">
    <source>
        <dbReference type="ARBA" id="ARBA00023136"/>
    </source>
</evidence>
<dbReference type="InterPro" id="IPR032808">
    <property type="entry name" value="DoxX"/>
</dbReference>
<dbReference type="AlphaFoldDB" id="A0A8J8KDX2"/>
<organism evidence="6 8">
    <name type="scientific">Haloterrigena gelatinilytica</name>
    <dbReference type="NCBI Taxonomy" id="2741724"/>
    <lineage>
        <taxon>Archaea</taxon>
        <taxon>Methanobacteriati</taxon>
        <taxon>Methanobacteriota</taxon>
        <taxon>Stenosarchaea group</taxon>
        <taxon>Halobacteria</taxon>
        <taxon>Halobacteriales</taxon>
        <taxon>Natrialbaceae</taxon>
        <taxon>Haloterrigena</taxon>
    </lineage>
</organism>
<evidence type="ECO:0000313" key="6">
    <source>
        <dbReference type="EMBL" id="NUB90026.1"/>
    </source>
</evidence>
<feature type="transmembrane region" description="Helical" evidence="5">
    <location>
        <begin position="21"/>
        <end position="42"/>
    </location>
</feature>
<comment type="subcellular location">
    <subcellularLocation>
        <location evidence="1">Membrane</location>
        <topology evidence="1">Multi-pass membrane protein</topology>
    </subcellularLocation>
</comment>
<protein>
    <submittedName>
        <fullName evidence="6">DoxX family protein</fullName>
    </submittedName>
</protein>
<evidence type="ECO:0000256" key="3">
    <source>
        <dbReference type="ARBA" id="ARBA00022989"/>
    </source>
</evidence>
<dbReference type="Pfam" id="PF07681">
    <property type="entry name" value="DoxX"/>
    <property type="match status" value="1"/>
</dbReference>
<evidence type="ECO:0000313" key="9">
    <source>
        <dbReference type="Proteomes" id="UP001016761"/>
    </source>
</evidence>
<dbReference type="OrthoDB" id="340328at2157"/>
<dbReference type="GO" id="GO:0016020">
    <property type="term" value="C:membrane"/>
    <property type="evidence" value="ECO:0007669"/>
    <property type="project" value="UniProtKB-SubCell"/>
</dbReference>
<keyword evidence="9" id="KW-1185">Reference proteome</keyword>
<dbReference type="Proteomes" id="UP000728647">
    <property type="component" value="Unassembled WGS sequence"/>
</dbReference>
<reference evidence="6 9" key="1">
    <citation type="submission" date="2020-06" db="EMBL/GenBank/DDBJ databases">
        <title>Haloterrigena sp. nov., an extremely halophilic archaeon isolated from a saline sediment.</title>
        <authorList>
            <person name="Liu B.-B."/>
        </authorList>
    </citation>
    <scope>NUCLEOTIDE SEQUENCE</scope>
    <source>
        <strain evidence="6">SYSU A121-1</strain>
        <strain evidence="7 9">SYSU A558-1</strain>
    </source>
</reference>
<evidence type="ECO:0000256" key="5">
    <source>
        <dbReference type="SAM" id="Phobius"/>
    </source>
</evidence>
<accession>A0A8J8KDX2</accession>
<feature type="transmembrane region" description="Helical" evidence="5">
    <location>
        <begin position="63"/>
        <end position="82"/>
    </location>
</feature>
<comment type="caution">
    <text evidence="6">The sequence shown here is derived from an EMBL/GenBank/DDBJ whole genome shotgun (WGS) entry which is preliminary data.</text>
</comment>
<dbReference type="EMBL" id="JABUQZ010000001">
    <property type="protein sequence ID" value="NUC74149.1"/>
    <property type="molecule type" value="Genomic_DNA"/>
</dbReference>
<dbReference type="Proteomes" id="UP001016761">
    <property type="component" value="Unassembled WGS sequence"/>
</dbReference>
<keyword evidence="2 5" id="KW-0812">Transmembrane</keyword>
<sequence>MIAAIETVPLQSFDGPLAAELFLVARILFGGVLAFTGVNHFLDLEGMAGYAEMKGIPAPTASVALSGVVLVAGGLGVVLGVFPALAAGALAAFLLVATPTMHDFWAVPEDQQQSEMTSFLKNVGLLGASLTLVALGALEWPYAVGLGLF</sequence>
<keyword evidence="4 5" id="KW-0472">Membrane</keyword>
<keyword evidence="3 5" id="KW-1133">Transmembrane helix</keyword>
<evidence type="ECO:0000256" key="1">
    <source>
        <dbReference type="ARBA" id="ARBA00004141"/>
    </source>
</evidence>
<evidence type="ECO:0000313" key="7">
    <source>
        <dbReference type="EMBL" id="NUC74149.1"/>
    </source>
</evidence>
<dbReference type="RefSeq" id="WP_174681919.1">
    <property type="nucleotide sequence ID" value="NZ_JABUQZ010000001.1"/>
</dbReference>
<gene>
    <name evidence="6" type="ORF">HT576_03125</name>
    <name evidence="7" type="ORF">HTZ84_17885</name>
</gene>
<evidence type="ECO:0000256" key="2">
    <source>
        <dbReference type="ARBA" id="ARBA00022692"/>
    </source>
</evidence>